<dbReference type="InterPro" id="IPR008397">
    <property type="entry name" value="Alginate_lyase_dom"/>
</dbReference>
<feature type="signal peptide" evidence="3">
    <location>
        <begin position="1"/>
        <end position="25"/>
    </location>
</feature>
<dbReference type="AlphaFoldDB" id="A0A6H9UR19"/>
<dbReference type="GO" id="GO:0042597">
    <property type="term" value="C:periplasmic space"/>
    <property type="evidence" value="ECO:0007669"/>
    <property type="project" value="InterPro"/>
</dbReference>
<evidence type="ECO:0000313" key="5">
    <source>
        <dbReference type="EMBL" id="KAB1141281.1"/>
    </source>
</evidence>
<dbReference type="Proteomes" id="UP000442707">
    <property type="component" value="Unassembled WGS sequence"/>
</dbReference>
<dbReference type="EMBL" id="VZRB01000033">
    <property type="protein sequence ID" value="KAB1141281.1"/>
    <property type="molecule type" value="Genomic_DNA"/>
</dbReference>
<keyword evidence="6" id="KW-1185">Reference proteome</keyword>
<name>A0A6H9UR19_9ACTN</name>
<dbReference type="SUPFAM" id="SSF48230">
    <property type="entry name" value="Chondroitin AC/alginate lyase"/>
    <property type="match status" value="1"/>
</dbReference>
<proteinExistence type="predicted"/>
<accession>A0A6H9UR19</accession>
<evidence type="ECO:0000313" key="6">
    <source>
        <dbReference type="Proteomes" id="UP000442707"/>
    </source>
</evidence>
<dbReference type="Pfam" id="PF05426">
    <property type="entry name" value="Alginate_lyase"/>
    <property type="match status" value="1"/>
</dbReference>
<dbReference type="Gene3D" id="1.50.10.100">
    <property type="entry name" value="Chondroitin AC/alginate lyase"/>
    <property type="match status" value="1"/>
</dbReference>
<protein>
    <recommendedName>
        <fullName evidence="4">Alginate lyase domain-containing protein</fullName>
    </recommendedName>
</protein>
<keyword evidence="1 3" id="KW-0732">Signal</keyword>
<organism evidence="5 6">
    <name type="scientific">Streptomyces luteolifulvus</name>
    <dbReference type="NCBI Taxonomy" id="2615112"/>
    <lineage>
        <taxon>Bacteria</taxon>
        <taxon>Bacillati</taxon>
        <taxon>Actinomycetota</taxon>
        <taxon>Actinomycetes</taxon>
        <taxon>Kitasatosporales</taxon>
        <taxon>Streptomycetaceae</taxon>
        <taxon>Streptomyces</taxon>
    </lineage>
</organism>
<evidence type="ECO:0000256" key="3">
    <source>
        <dbReference type="SAM" id="SignalP"/>
    </source>
</evidence>
<evidence type="ECO:0000256" key="2">
    <source>
        <dbReference type="ARBA" id="ARBA00023239"/>
    </source>
</evidence>
<dbReference type="GO" id="GO:0016829">
    <property type="term" value="F:lyase activity"/>
    <property type="evidence" value="ECO:0007669"/>
    <property type="project" value="UniProtKB-KW"/>
</dbReference>
<feature type="chain" id="PRO_5039102799" description="Alginate lyase domain-containing protein" evidence="3">
    <location>
        <begin position="26"/>
        <end position="402"/>
    </location>
</feature>
<feature type="domain" description="Alginate lyase" evidence="4">
    <location>
        <begin position="112"/>
        <end position="257"/>
    </location>
</feature>
<dbReference type="InterPro" id="IPR008929">
    <property type="entry name" value="Chondroitin_lyas"/>
</dbReference>
<reference evidence="5 6" key="1">
    <citation type="submission" date="2019-09" db="EMBL/GenBank/DDBJ databases">
        <title>Screening of Novel Bioactive Compounds from Soil-Associated.</title>
        <authorList>
            <person name="Zhao S."/>
        </authorList>
    </citation>
    <scope>NUCLEOTIDE SEQUENCE [LARGE SCALE GENOMIC DNA]</scope>
    <source>
        <strain evidence="5 6">HIT-DPA4</strain>
    </source>
</reference>
<comment type="caution">
    <text evidence="5">The sequence shown here is derived from an EMBL/GenBank/DDBJ whole genome shotgun (WGS) entry which is preliminary data.</text>
</comment>
<dbReference type="RefSeq" id="WP_150955571.1">
    <property type="nucleotide sequence ID" value="NZ_VZRB01000033.1"/>
</dbReference>
<gene>
    <name evidence="5" type="ORF">F7R91_33210</name>
</gene>
<keyword evidence="2" id="KW-0456">Lyase</keyword>
<evidence type="ECO:0000256" key="1">
    <source>
        <dbReference type="ARBA" id="ARBA00022729"/>
    </source>
</evidence>
<evidence type="ECO:0000259" key="4">
    <source>
        <dbReference type="Pfam" id="PF05426"/>
    </source>
</evidence>
<sequence length="402" mass="43982">MPFTRTRLILATALSSAFLASGVTAIAVQPSGAAGTAPSAPSAFQHPGVLVDRDGLDFARRQVQAGAQPWKTAFDTMNASRYASLSWKPRPRETVECGPRSTPNHGCSDERDDALAAYTHALLWTVTGEQRHARKAIEILDAWSGTIKRHTNSNAPLQTGWAGASFSRAAEIVRHTGAGWSSARVSRVEKVLREVYLPTVIKGAPNQNGNWELIMTDAAIGIAVFLDDRASFDRAVRTWRGRLPAYIYLRSDGELPKSPPGSTKDTREELIKYWHGQSTLRDGLTQETCRDFGHTGWGLAAAAHTAETARLQGVDLYREGRTRLIKAMEFHADLDLGTQPPSWLCGGAVKKGLGPTQEVVLNHYGNRLGVAMPHTKRLATNRRPAGADYFLAWETLTHVEKP</sequence>